<accession>A0ACC0DCW7</accession>
<dbReference type="Proteomes" id="UP001497680">
    <property type="component" value="Unassembled WGS sequence"/>
</dbReference>
<protein>
    <submittedName>
        <fullName evidence="1">Uncharacterized protein</fullName>
    </submittedName>
</protein>
<keyword evidence="2" id="KW-1185">Reference proteome</keyword>
<sequence length="413" mass="45518">MSSPDHSLKSSLTPPPDVVPNFVDRPSTVPASRVITGLTLGLMYCFLALRVYTRVWVTYSFGVDDLLCLVAALTATAFCGVVLSTYGDPIGFHQWDVPLYELDNHKSLTLTLVNNCLYLLASIFLKSALQALYLRIFKPARSAKILIWVSLVVINLFYLIIILVNIGICAPPLANGNAPEMASPDSFDPDDGCTVPQKPLWVTMGVFSVVTDFYLLAIPVGLTLNVRLALRRKIGVCCIFLTGLLACGFSIVSTVYRFFMFDSHDTTWLAALNYAFTAAELNVGIICSCMPIVCVVFNGLTRTAWWAWIIKVVTFGGSHSHKRSSGYPNDLNSIPEERLPQNPKGATLYLRSLVQRSGRVDDVAPYDELESIDIDYHAQLKKESSLCRISPQARTSGDTATEECSYMGARITN</sequence>
<comment type="caution">
    <text evidence="1">The sequence shown here is derived from an EMBL/GenBank/DDBJ whole genome shotgun (WGS) entry which is preliminary data.</text>
</comment>
<evidence type="ECO:0000313" key="2">
    <source>
        <dbReference type="Proteomes" id="UP001497680"/>
    </source>
</evidence>
<gene>
    <name evidence="1" type="ORF">F4821DRAFT_19050</name>
</gene>
<evidence type="ECO:0000313" key="1">
    <source>
        <dbReference type="EMBL" id="KAI6090476.1"/>
    </source>
</evidence>
<proteinExistence type="predicted"/>
<dbReference type="EMBL" id="MU394290">
    <property type="protein sequence ID" value="KAI6090476.1"/>
    <property type="molecule type" value="Genomic_DNA"/>
</dbReference>
<name>A0ACC0DCW7_9PEZI</name>
<reference evidence="1 2" key="1">
    <citation type="journal article" date="2022" name="New Phytol.">
        <title>Ecological generalism drives hyperdiversity of secondary metabolite gene clusters in xylarialean endophytes.</title>
        <authorList>
            <person name="Franco M.E.E."/>
            <person name="Wisecaver J.H."/>
            <person name="Arnold A.E."/>
            <person name="Ju Y.M."/>
            <person name="Slot J.C."/>
            <person name="Ahrendt S."/>
            <person name="Moore L.P."/>
            <person name="Eastman K.E."/>
            <person name="Scott K."/>
            <person name="Konkel Z."/>
            <person name="Mondo S.J."/>
            <person name="Kuo A."/>
            <person name="Hayes R.D."/>
            <person name="Haridas S."/>
            <person name="Andreopoulos B."/>
            <person name="Riley R."/>
            <person name="LaButti K."/>
            <person name="Pangilinan J."/>
            <person name="Lipzen A."/>
            <person name="Amirebrahimi M."/>
            <person name="Yan J."/>
            <person name="Adam C."/>
            <person name="Keymanesh K."/>
            <person name="Ng V."/>
            <person name="Louie K."/>
            <person name="Northen T."/>
            <person name="Drula E."/>
            <person name="Henrissat B."/>
            <person name="Hsieh H.M."/>
            <person name="Youens-Clark K."/>
            <person name="Lutzoni F."/>
            <person name="Miadlikowska J."/>
            <person name="Eastwood D.C."/>
            <person name="Hamelin R.C."/>
            <person name="Grigoriev I.V."/>
            <person name="U'Ren J.M."/>
        </authorList>
    </citation>
    <scope>NUCLEOTIDE SEQUENCE [LARGE SCALE GENOMIC DNA]</scope>
    <source>
        <strain evidence="1 2">ER1909</strain>
    </source>
</reference>
<organism evidence="1 2">
    <name type="scientific">Hypoxylon rubiginosum</name>
    <dbReference type="NCBI Taxonomy" id="110542"/>
    <lineage>
        <taxon>Eukaryota</taxon>
        <taxon>Fungi</taxon>
        <taxon>Dikarya</taxon>
        <taxon>Ascomycota</taxon>
        <taxon>Pezizomycotina</taxon>
        <taxon>Sordariomycetes</taxon>
        <taxon>Xylariomycetidae</taxon>
        <taxon>Xylariales</taxon>
        <taxon>Hypoxylaceae</taxon>
        <taxon>Hypoxylon</taxon>
    </lineage>
</organism>